<evidence type="ECO:0000313" key="1">
    <source>
        <dbReference type="EMBL" id="PPQ78856.1"/>
    </source>
</evidence>
<dbReference type="EMBL" id="NHTK01005445">
    <property type="protein sequence ID" value="PPQ78856.1"/>
    <property type="molecule type" value="Genomic_DNA"/>
</dbReference>
<accession>A0A409WK09</accession>
<dbReference type="Proteomes" id="UP000284842">
    <property type="component" value="Unassembled WGS sequence"/>
</dbReference>
<dbReference type="AlphaFoldDB" id="A0A409WK09"/>
<proteinExistence type="predicted"/>
<evidence type="ECO:0000313" key="2">
    <source>
        <dbReference type="Proteomes" id="UP000284842"/>
    </source>
</evidence>
<organism evidence="1 2">
    <name type="scientific">Panaeolus cyanescens</name>
    <dbReference type="NCBI Taxonomy" id="181874"/>
    <lineage>
        <taxon>Eukaryota</taxon>
        <taxon>Fungi</taxon>
        <taxon>Dikarya</taxon>
        <taxon>Basidiomycota</taxon>
        <taxon>Agaricomycotina</taxon>
        <taxon>Agaricomycetes</taxon>
        <taxon>Agaricomycetidae</taxon>
        <taxon>Agaricales</taxon>
        <taxon>Agaricineae</taxon>
        <taxon>Galeropsidaceae</taxon>
        <taxon>Panaeolus</taxon>
    </lineage>
</organism>
<dbReference type="InParanoid" id="A0A409WK09"/>
<gene>
    <name evidence="1" type="ORF">CVT24_002433</name>
</gene>
<keyword evidence="2" id="KW-1185">Reference proteome</keyword>
<comment type="caution">
    <text evidence="1">The sequence shown here is derived from an EMBL/GenBank/DDBJ whole genome shotgun (WGS) entry which is preliminary data.</text>
</comment>
<reference evidence="1 2" key="1">
    <citation type="journal article" date="2018" name="Evol. Lett.">
        <title>Horizontal gene cluster transfer increased hallucinogenic mushroom diversity.</title>
        <authorList>
            <person name="Reynolds H.T."/>
            <person name="Vijayakumar V."/>
            <person name="Gluck-Thaler E."/>
            <person name="Korotkin H.B."/>
            <person name="Matheny P.B."/>
            <person name="Slot J.C."/>
        </authorList>
    </citation>
    <scope>NUCLEOTIDE SEQUENCE [LARGE SCALE GENOMIC DNA]</scope>
    <source>
        <strain evidence="1 2">2629</strain>
    </source>
</reference>
<sequence>MPACTKNCKETKTNPTINKSEEVMISAVHAVKPALVFGSKMQILDEDGKTYINDIRSLHGDVDSNAMLSKAIQDMVQELGKLSGPIFKSSERSCTGVARLASIHSRRARLLNSFHSYAYKFKLAQVLQILSESGCDSDSE</sequence>
<protein>
    <submittedName>
        <fullName evidence="1">Uncharacterized protein</fullName>
    </submittedName>
</protein>
<name>A0A409WK09_9AGAR</name>